<comment type="caution">
    <text evidence="1">The sequence shown here is derived from an EMBL/GenBank/DDBJ whole genome shotgun (WGS) entry which is preliminary data.</text>
</comment>
<name>A0ABQ4SB33_9HYPH</name>
<dbReference type="SUPFAM" id="SSF53335">
    <property type="entry name" value="S-adenosyl-L-methionine-dependent methyltransferases"/>
    <property type="match status" value="1"/>
</dbReference>
<accession>A0ABQ4SB33</accession>
<gene>
    <name evidence="1" type="ORF">GMJLKIPL_2127</name>
</gene>
<reference evidence="1" key="2">
    <citation type="submission" date="2021-08" db="EMBL/GenBank/DDBJ databases">
        <authorList>
            <person name="Tani A."/>
            <person name="Ola A."/>
            <person name="Ogura Y."/>
            <person name="Katsura K."/>
            <person name="Hayashi T."/>
        </authorList>
    </citation>
    <scope>NUCLEOTIDE SEQUENCE</scope>
    <source>
        <strain evidence="1">DSM 17168</strain>
    </source>
</reference>
<organism evidence="1 2">
    <name type="scientific">Methylobacterium isbiliense</name>
    <dbReference type="NCBI Taxonomy" id="315478"/>
    <lineage>
        <taxon>Bacteria</taxon>
        <taxon>Pseudomonadati</taxon>
        <taxon>Pseudomonadota</taxon>
        <taxon>Alphaproteobacteria</taxon>
        <taxon>Hyphomicrobiales</taxon>
        <taxon>Methylobacteriaceae</taxon>
        <taxon>Methylobacterium</taxon>
    </lineage>
</organism>
<dbReference type="EMBL" id="BPQQ01000022">
    <property type="protein sequence ID" value="GJE00209.1"/>
    <property type="molecule type" value="Genomic_DNA"/>
</dbReference>
<dbReference type="RefSeq" id="WP_238235086.1">
    <property type="nucleotide sequence ID" value="NZ_BPQQ01000022.1"/>
</dbReference>
<evidence type="ECO:0000313" key="1">
    <source>
        <dbReference type="EMBL" id="GJE00209.1"/>
    </source>
</evidence>
<dbReference type="Gene3D" id="3.40.50.150">
    <property type="entry name" value="Vaccinia Virus protein VP39"/>
    <property type="match status" value="1"/>
</dbReference>
<reference evidence="1" key="1">
    <citation type="journal article" date="2021" name="Front. Microbiol.">
        <title>Comprehensive Comparative Genomics and Phenotyping of Methylobacterium Species.</title>
        <authorList>
            <person name="Alessa O."/>
            <person name="Ogura Y."/>
            <person name="Fujitani Y."/>
            <person name="Takami H."/>
            <person name="Hayashi T."/>
            <person name="Sahin N."/>
            <person name="Tani A."/>
        </authorList>
    </citation>
    <scope>NUCLEOTIDE SEQUENCE</scope>
    <source>
        <strain evidence="1">DSM 17168</strain>
    </source>
</reference>
<dbReference type="Proteomes" id="UP001055153">
    <property type="component" value="Unassembled WGS sequence"/>
</dbReference>
<evidence type="ECO:0000313" key="2">
    <source>
        <dbReference type="Proteomes" id="UP001055153"/>
    </source>
</evidence>
<keyword evidence="2" id="KW-1185">Reference proteome</keyword>
<protein>
    <recommendedName>
        <fullName evidence="3">Methyltransferase domain-containing protein</fullName>
    </recommendedName>
</protein>
<dbReference type="InterPro" id="IPR029063">
    <property type="entry name" value="SAM-dependent_MTases_sf"/>
</dbReference>
<evidence type="ECO:0008006" key="3">
    <source>
        <dbReference type="Google" id="ProtNLM"/>
    </source>
</evidence>
<proteinExistence type="predicted"/>
<sequence length="276" mass="30455">MSGAPARLEPPAPAEEAFVAPRTVTDLAACHFTHAVDLPGYGPVAGPWDMRATWRAFIGEVDVAGKRVLDIGTGSGFLSFAMERAGARVTSLPLDRGASWDIVPFPGVVRSLVDPPVEEHHGRIADAYWLSHAALGSRARVVQGSPYAIPRAVAPLDIAVFETALMRLRDPFRALHAAAQLTRESLVVTEFLPRRFHLLPYLPGRLARGMYLVPRAADRARFGTWWVVAPETLREFLRILGFGETRVSVHRQRLAGGWHRFYTVVGRRTEPTNPDL</sequence>